<dbReference type="PANTHER" id="PTHR13348">
    <property type="entry name" value="RIBONUCLEASE P SUBUNIT P29"/>
    <property type="match status" value="1"/>
</dbReference>
<dbReference type="GO" id="GO:0005730">
    <property type="term" value="C:nucleolus"/>
    <property type="evidence" value="ECO:0007669"/>
    <property type="project" value="UniProtKB-SubCell"/>
</dbReference>
<evidence type="ECO:0000256" key="5">
    <source>
        <dbReference type="ARBA" id="ARBA00022694"/>
    </source>
</evidence>
<dbReference type="Proteomes" id="UP000009046">
    <property type="component" value="Unassembled WGS sequence"/>
</dbReference>
<dbReference type="GeneID" id="8235194"/>
<dbReference type="InterPro" id="IPR036980">
    <property type="entry name" value="RNase_P/MRP_Rpp29_sf"/>
</dbReference>
<dbReference type="AlphaFoldDB" id="E0VK17"/>
<reference evidence="12" key="3">
    <citation type="submission" date="2020-05" db="UniProtKB">
        <authorList>
            <consortium name="EnsemblMetazoa"/>
        </authorList>
    </citation>
    <scope>IDENTIFICATION</scope>
    <source>
        <strain evidence="12">USDA</strain>
    </source>
</reference>
<accession>E0VK17</accession>
<dbReference type="OrthoDB" id="124041at2759"/>
<keyword evidence="4" id="KW-0963">Cytoplasm</keyword>
<dbReference type="InterPro" id="IPR023538">
    <property type="entry name" value="RNP1"/>
</dbReference>
<sequence>MSYQTEKLPQFVKSRILKNLNYSPDEREELFNKFSSRFFNIASEDIDNFRKSFLILEKQSDKKKIKLNKGLSAKKLTYKARKKLGLYSLDKNSLKYDELLPLNELWKEYMNDYLNLEELNEQNYKNNPHDPNFETVNQKLFRADFHGAQMTVIRSKCYSLVGISGIVAMETKNTFKLLGKDNIVRTVPKPSSTFTFILNDYKFKFFGKNLQVRPAERSSKKIKRNFIHDL</sequence>
<dbReference type="GO" id="GO:0030677">
    <property type="term" value="C:ribonuclease P complex"/>
    <property type="evidence" value="ECO:0007669"/>
    <property type="project" value="UniProtKB-UniRule"/>
</dbReference>
<evidence type="ECO:0000313" key="13">
    <source>
        <dbReference type="Proteomes" id="UP000009046"/>
    </source>
</evidence>
<dbReference type="GO" id="GO:0006364">
    <property type="term" value="P:rRNA processing"/>
    <property type="evidence" value="ECO:0007669"/>
    <property type="project" value="TreeGrafter"/>
</dbReference>
<evidence type="ECO:0000256" key="4">
    <source>
        <dbReference type="ARBA" id="ARBA00022490"/>
    </source>
</evidence>
<evidence type="ECO:0000256" key="7">
    <source>
        <dbReference type="ARBA" id="ARBA00022759"/>
    </source>
</evidence>
<dbReference type="CTD" id="8235194"/>
<dbReference type="FunCoup" id="E0VK17">
    <property type="interactions" value="821"/>
</dbReference>
<dbReference type="OMA" id="NQLWHSY"/>
<keyword evidence="10" id="KW-0539">Nucleus</keyword>
<keyword evidence="13" id="KW-1185">Reference proteome</keyword>
<dbReference type="RefSeq" id="XP_002426461.1">
    <property type="nucleotide sequence ID" value="XM_002426416.1"/>
</dbReference>
<dbReference type="SUPFAM" id="SSF101744">
    <property type="entry name" value="Rof/RNase P subunit-like"/>
    <property type="match status" value="1"/>
</dbReference>
<dbReference type="KEGG" id="phu:Phum_PHUM254230"/>
<dbReference type="EnsemblMetazoa" id="PHUM254230-RA">
    <property type="protein sequence ID" value="PHUM254230-PA"/>
    <property type="gene ID" value="PHUM254230"/>
</dbReference>
<proteinExistence type="inferred from homology"/>
<keyword evidence="8" id="KW-0378">Hydrolase</keyword>
<dbReference type="HOGENOM" id="CLU_078577_2_0_1"/>
<name>E0VK17_PEDHC</name>
<dbReference type="EMBL" id="AAZO01002949">
    <property type="status" value="NOT_ANNOTATED_CDS"/>
    <property type="molecule type" value="Genomic_DNA"/>
</dbReference>
<dbReference type="Pfam" id="PF01868">
    <property type="entry name" value="RNase_P-MRP_p29"/>
    <property type="match status" value="1"/>
</dbReference>
<dbReference type="HAMAP" id="MF_00754">
    <property type="entry name" value="RNase_P_1"/>
    <property type="match status" value="1"/>
</dbReference>
<dbReference type="InterPro" id="IPR016848">
    <property type="entry name" value="RNase_P/MRP_Rpp29-subunit"/>
</dbReference>
<dbReference type="eggNOG" id="KOG4046">
    <property type="taxonomic scope" value="Eukaryota"/>
</dbReference>
<dbReference type="InterPro" id="IPR002730">
    <property type="entry name" value="Rpp29/RNP1"/>
</dbReference>
<dbReference type="GO" id="GO:0000172">
    <property type="term" value="C:ribonuclease MRP complex"/>
    <property type="evidence" value="ECO:0007669"/>
    <property type="project" value="InterPro"/>
</dbReference>
<comment type="subunit">
    <text evidence="9">Component of nuclear RNase P and RNase MRP ribonucleoproteins. RNase P consists of a catalytic RNA moiety and 10 different protein chains; POP1, POP4, POP5, POP7, RPP14, RPP21, RPP25, RPP30, RPP38 and RPP40. Within the RNase P complex, POP1, POP7 and RPP25 form the 'finger' subcomplex, POP5, RPP14, RPP40 and homodimeric RPP30 form the 'palm' subcomplex, and RPP21, POP4 and RPP38 form the 'wrist' subcomplex. All subunits of the RNase P complex interact with the catalytic RNA. Several subunits of RNase P are also part of the RNase MRP complex. RNase MRP consists of a catalytic RNA moiety and about 8 protein subunits; POP1, POP7, RPP25, RPP30, RPP38, RPP40 and possibly also POP4 and POP5.</text>
</comment>
<dbReference type="GO" id="GO:0001682">
    <property type="term" value="P:tRNA 5'-leader removal"/>
    <property type="evidence" value="ECO:0007669"/>
    <property type="project" value="InterPro"/>
</dbReference>
<dbReference type="EMBL" id="DS235237">
    <property type="protein sequence ID" value="EEB13723.1"/>
    <property type="molecule type" value="Genomic_DNA"/>
</dbReference>
<evidence type="ECO:0000256" key="8">
    <source>
        <dbReference type="ARBA" id="ARBA00022801"/>
    </source>
</evidence>
<dbReference type="InParanoid" id="E0VK17"/>
<evidence type="ECO:0000256" key="10">
    <source>
        <dbReference type="PIRNR" id="PIRNR027081"/>
    </source>
</evidence>
<evidence type="ECO:0000256" key="6">
    <source>
        <dbReference type="ARBA" id="ARBA00022722"/>
    </source>
</evidence>
<dbReference type="STRING" id="121224.E0VK17"/>
<reference evidence="11" key="2">
    <citation type="submission" date="2007-04" db="EMBL/GenBank/DDBJ databases">
        <title>The genome of the human body louse.</title>
        <authorList>
            <consortium name="The Human Body Louse Genome Consortium"/>
            <person name="Kirkness E."/>
            <person name="Walenz B."/>
            <person name="Hass B."/>
            <person name="Bruggner R."/>
            <person name="Strausberg R."/>
        </authorList>
    </citation>
    <scope>NUCLEOTIDE SEQUENCE</scope>
    <source>
        <strain evidence="11">USDA</strain>
    </source>
</reference>
<dbReference type="PANTHER" id="PTHR13348:SF0">
    <property type="entry name" value="RIBONUCLEASE P PROTEIN SUBUNIT P29"/>
    <property type="match status" value="1"/>
</dbReference>
<comment type="function">
    <text evidence="1 10">Component of ribonuclease P, a ribonucleoprotein complex that generates mature tRNA molecules by cleaving their 5'-ends.</text>
</comment>
<evidence type="ECO:0000256" key="3">
    <source>
        <dbReference type="ARBA" id="ARBA00016225"/>
    </source>
</evidence>
<evidence type="ECO:0000256" key="1">
    <source>
        <dbReference type="ARBA" id="ARBA00002435"/>
    </source>
</evidence>
<dbReference type="Gene3D" id="2.30.30.210">
    <property type="entry name" value="Ribonuclease P/MRP, subunit p29"/>
    <property type="match status" value="1"/>
</dbReference>
<dbReference type="PIRSF" id="PIRSF027081">
    <property type="entry name" value="RNase_P/MRP_p29_subunit"/>
    <property type="match status" value="1"/>
</dbReference>
<keyword evidence="6" id="KW-0540">Nuclease</keyword>
<evidence type="ECO:0000256" key="2">
    <source>
        <dbReference type="ARBA" id="ARBA00006181"/>
    </source>
</evidence>
<evidence type="ECO:0000313" key="11">
    <source>
        <dbReference type="EMBL" id="EEB13723.1"/>
    </source>
</evidence>
<dbReference type="GO" id="GO:0004519">
    <property type="term" value="F:endonuclease activity"/>
    <property type="evidence" value="ECO:0007669"/>
    <property type="project" value="UniProtKB-KW"/>
</dbReference>
<evidence type="ECO:0000256" key="9">
    <source>
        <dbReference type="ARBA" id="ARBA00046486"/>
    </source>
</evidence>
<gene>
    <name evidence="12" type="primary">8235194</name>
    <name evidence="11" type="ORF">Phum_PHUM254230</name>
</gene>
<keyword evidence="5 10" id="KW-0819">tRNA processing</keyword>
<dbReference type="SMART" id="SM00538">
    <property type="entry name" value="POP4"/>
    <property type="match status" value="1"/>
</dbReference>
<dbReference type="InterPro" id="IPR023534">
    <property type="entry name" value="Rof/RNase_P-like"/>
</dbReference>
<keyword evidence="7" id="KW-0255">Endonuclease</keyword>
<dbReference type="VEuPathDB" id="VectorBase:PHUM254230"/>
<protein>
    <recommendedName>
        <fullName evidence="3 10">Ribonuclease P protein subunit p29</fullName>
    </recommendedName>
</protein>
<comment type="similarity">
    <text evidence="2">Belongs to the eukaryotic/archaeal RNase P protein component 1 family.</text>
</comment>
<evidence type="ECO:0000313" key="12">
    <source>
        <dbReference type="EnsemblMetazoa" id="PHUM254230-PA"/>
    </source>
</evidence>
<organism>
    <name type="scientific">Pediculus humanus subsp. corporis</name>
    <name type="common">Body louse</name>
    <dbReference type="NCBI Taxonomy" id="121224"/>
    <lineage>
        <taxon>Eukaryota</taxon>
        <taxon>Metazoa</taxon>
        <taxon>Ecdysozoa</taxon>
        <taxon>Arthropoda</taxon>
        <taxon>Hexapoda</taxon>
        <taxon>Insecta</taxon>
        <taxon>Pterygota</taxon>
        <taxon>Neoptera</taxon>
        <taxon>Paraneoptera</taxon>
        <taxon>Psocodea</taxon>
        <taxon>Troctomorpha</taxon>
        <taxon>Phthiraptera</taxon>
        <taxon>Anoplura</taxon>
        <taxon>Pediculidae</taxon>
        <taxon>Pediculus</taxon>
    </lineage>
</organism>
<comment type="subcellular location">
    <subcellularLocation>
        <location evidence="10">Nucleus</location>
        <location evidence="10">Nucleolus</location>
    </subcellularLocation>
</comment>
<reference evidence="11" key="1">
    <citation type="submission" date="2007-04" db="EMBL/GenBank/DDBJ databases">
        <title>Annotation of Pediculus humanus corporis strain USDA.</title>
        <authorList>
            <person name="Kirkness E."/>
            <person name="Hannick L."/>
            <person name="Hass B."/>
            <person name="Bruggner R."/>
            <person name="Lawson D."/>
            <person name="Bidwell S."/>
            <person name="Joardar V."/>
            <person name="Caler E."/>
            <person name="Walenz B."/>
            <person name="Inman J."/>
            <person name="Schobel S."/>
            <person name="Galinsky K."/>
            <person name="Amedeo P."/>
            <person name="Strausberg R."/>
        </authorList>
    </citation>
    <scope>NUCLEOTIDE SEQUENCE</scope>
    <source>
        <strain evidence="11">USDA</strain>
    </source>
</reference>
<dbReference type="GO" id="GO:0016787">
    <property type="term" value="F:hydrolase activity"/>
    <property type="evidence" value="ECO:0007669"/>
    <property type="project" value="UniProtKB-KW"/>
</dbReference>
<dbReference type="GO" id="GO:0033204">
    <property type="term" value="F:ribonuclease P RNA binding"/>
    <property type="evidence" value="ECO:0007669"/>
    <property type="project" value="InterPro"/>
</dbReference>